<dbReference type="RefSeq" id="WP_141198704.1">
    <property type="nucleotide sequence ID" value="NZ_CP041186.1"/>
</dbReference>
<dbReference type="Pfam" id="PF00196">
    <property type="entry name" value="GerE"/>
    <property type="match status" value="1"/>
</dbReference>
<dbReference type="InterPro" id="IPR039420">
    <property type="entry name" value="WalR-like"/>
</dbReference>
<dbReference type="PROSITE" id="PS50110">
    <property type="entry name" value="RESPONSE_REGULATORY"/>
    <property type="match status" value="1"/>
</dbReference>
<gene>
    <name evidence="8" type="ORF">FIV42_16245</name>
</gene>
<feature type="modified residue" description="4-aspartylphosphate" evidence="5">
    <location>
        <position position="53"/>
    </location>
</feature>
<reference evidence="8 9" key="1">
    <citation type="submission" date="2019-06" db="EMBL/GenBank/DDBJ databases">
        <title>Persicimonas caeni gen. nov., sp. nov., a predatory bacterium isolated from solar saltern.</title>
        <authorList>
            <person name="Wang S."/>
        </authorList>
    </citation>
    <scope>NUCLEOTIDE SEQUENCE [LARGE SCALE GENOMIC DNA]</scope>
    <source>
        <strain evidence="8 9">YN101</strain>
    </source>
</reference>
<keyword evidence="3" id="KW-0238">DNA-binding</keyword>
<dbReference type="PANTHER" id="PTHR43214:SF41">
    <property type="entry name" value="NITRATE_NITRITE RESPONSE REGULATOR PROTEIN NARP"/>
    <property type="match status" value="1"/>
</dbReference>
<evidence type="ECO:0000256" key="3">
    <source>
        <dbReference type="ARBA" id="ARBA00023125"/>
    </source>
</evidence>
<protein>
    <submittedName>
        <fullName evidence="8">Response regulator transcription factor</fullName>
    </submittedName>
</protein>
<dbReference type="CDD" id="cd06170">
    <property type="entry name" value="LuxR_C_like"/>
    <property type="match status" value="1"/>
</dbReference>
<feature type="domain" description="Response regulatory" evidence="7">
    <location>
        <begin position="2"/>
        <end position="118"/>
    </location>
</feature>
<keyword evidence="4" id="KW-0804">Transcription</keyword>
<dbReference type="PROSITE" id="PS00622">
    <property type="entry name" value="HTH_LUXR_1"/>
    <property type="match status" value="1"/>
</dbReference>
<accession>A0A5B8Y6W2</accession>
<dbReference type="Proteomes" id="UP000315995">
    <property type="component" value="Chromosome"/>
</dbReference>
<dbReference type="SMART" id="SM00448">
    <property type="entry name" value="REC"/>
    <property type="match status" value="1"/>
</dbReference>
<dbReference type="InterPro" id="IPR001789">
    <property type="entry name" value="Sig_transdc_resp-reg_receiver"/>
</dbReference>
<dbReference type="PROSITE" id="PS50043">
    <property type="entry name" value="HTH_LUXR_2"/>
    <property type="match status" value="1"/>
</dbReference>
<dbReference type="PRINTS" id="PR00038">
    <property type="entry name" value="HTHLUXR"/>
</dbReference>
<dbReference type="SUPFAM" id="SSF52172">
    <property type="entry name" value="CheY-like"/>
    <property type="match status" value="1"/>
</dbReference>
<evidence type="ECO:0000259" key="7">
    <source>
        <dbReference type="PROSITE" id="PS50110"/>
    </source>
</evidence>
<evidence type="ECO:0000256" key="4">
    <source>
        <dbReference type="ARBA" id="ARBA00023163"/>
    </source>
</evidence>
<dbReference type="Pfam" id="PF00072">
    <property type="entry name" value="Response_reg"/>
    <property type="match status" value="1"/>
</dbReference>
<evidence type="ECO:0000256" key="5">
    <source>
        <dbReference type="PROSITE-ProRule" id="PRU00169"/>
    </source>
</evidence>
<evidence type="ECO:0000256" key="1">
    <source>
        <dbReference type="ARBA" id="ARBA00022553"/>
    </source>
</evidence>
<keyword evidence="2" id="KW-0805">Transcription regulation</keyword>
<evidence type="ECO:0000259" key="6">
    <source>
        <dbReference type="PROSITE" id="PS50043"/>
    </source>
</evidence>
<accession>A0A4Y6PV81</accession>
<dbReference type="Gene3D" id="3.40.50.2300">
    <property type="match status" value="1"/>
</dbReference>
<keyword evidence="1 5" id="KW-0597">Phosphoprotein</keyword>
<dbReference type="EMBL" id="CP041186">
    <property type="protein sequence ID" value="QDG52232.1"/>
    <property type="molecule type" value="Genomic_DNA"/>
</dbReference>
<sequence>MKILIADDHPIVRKGIQMTLDALDYVTHTESVETHAEVLRAVRNDTWDLVVMDLDMPDGDALNTLSQLQAAEPDLPVLIVSVHPEDSFALRVLRSGAAGYLHKASAVDELEAAVARIRSGRRYVSPEMAEQLLSSVEGEAKDPHEALSDREMQVMLRLADGATVSEIGEQLNLSPKTVSTYRSRLFEKLGFDTVADVVRYALEHELID</sequence>
<dbReference type="CDD" id="cd17535">
    <property type="entry name" value="REC_NarL-like"/>
    <property type="match status" value="1"/>
</dbReference>
<dbReference type="SUPFAM" id="SSF46894">
    <property type="entry name" value="C-terminal effector domain of the bipartite response regulators"/>
    <property type="match status" value="1"/>
</dbReference>
<feature type="domain" description="HTH luxR-type" evidence="6">
    <location>
        <begin position="140"/>
        <end position="205"/>
    </location>
</feature>
<dbReference type="SMART" id="SM00421">
    <property type="entry name" value="HTH_LUXR"/>
    <property type="match status" value="1"/>
</dbReference>
<dbReference type="InterPro" id="IPR011006">
    <property type="entry name" value="CheY-like_superfamily"/>
</dbReference>
<name>A0A4Y6PV81_PERCE</name>
<dbReference type="GO" id="GO:0003677">
    <property type="term" value="F:DNA binding"/>
    <property type="evidence" value="ECO:0007669"/>
    <property type="project" value="UniProtKB-KW"/>
</dbReference>
<proteinExistence type="predicted"/>
<organism evidence="8 9">
    <name type="scientific">Persicimonas caeni</name>
    <dbReference type="NCBI Taxonomy" id="2292766"/>
    <lineage>
        <taxon>Bacteria</taxon>
        <taxon>Deltaproteobacteria</taxon>
        <taxon>Bradymonadales</taxon>
        <taxon>Bradymonadaceae</taxon>
        <taxon>Persicimonas</taxon>
    </lineage>
</organism>
<dbReference type="InterPro" id="IPR000792">
    <property type="entry name" value="Tscrpt_reg_LuxR_C"/>
</dbReference>
<dbReference type="PANTHER" id="PTHR43214">
    <property type="entry name" value="TWO-COMPONENT RESPONSE REGULATOR"/>
    <property type="match status" value="1"/>
</dbReference>
<dbReference type="OrthoDB" id="9780312at2"/>
<dbReference type="GO" id="GO:0006355">
    <property type="term" value="P:regulation of DNA-templated transcription"/>
    <property type="evidence" value="ECO:0007669"/>
    <property type="project" value="InterPro"/>
</dbReference>
<dbReference type="AlphaFoldDB" id="A0A4Y6PV81"/>
<evidence type="ECO:0000256" key="2">
    <source>
        <dbReference type="ARBA" id="ARBA00023015"/>
    </source>
</evidence>
<evidence type="ECO:0000313" key="8">
    <source>
        <dbReference type="EMBL" id="QDG52232.1"/>
    </source>
</evidence>
<dbReference type="GO" id="GO:0000160">
    <property type="term" value="P:phosphorelay signal transduction system"/>
    <property type="evidence" value="ECO:0007669"/>
    <property type="project" value="InterPro"/>
</dbReference>
<keyword evidence="9" id="KW-1185">Reference proteome</keyword>
<dbReference type="InterPro" id="IPR016032">
    <property type="entry name" value="Sig_transdc_resp-reg_C-effctor"/>
</dbReference>
<dbReference type="InterPro" id="IPR058245">
    <property type="entry name" value="NreC/VraR/RcsB-like_REC"/>
</dbReference>
<evidence type="ECO:0000313" key="9">
    <source>
        <dbReference type="Proteomes" id="UP000315995"/>
    </source>
</evidence>